<evidence type="ECO:0000313" key="2">
    <source>
        <dbReference type="Proteomes" id="UP001489719"/>
    </source>
</evidence>
<sequence length="804" mass="89370">MLLFRTRSAVKVGQLHRYTITYVPSNDNVVPLPNSLYIRVRNTELFPLRAAYLNGPFILYVDVKPSHYDPYVTVTNPYDEPSYEPQIKAAQSYYAELKMDPSRTEHSWTIDVVSQLIFSASATVSFEISVGRDHESLHLDAESGIFSQCLKVTHHDTAAIWSSPKPDLDKDVHLVVVSHGLHSNTGADMLFLKEQIDKAARITGENVIVRGYFDNACRTERGVKYLGKRMAQYIATSLREPNVKKISFIGHSLGGLVMTYAIAFLHAHYPDFFETIEPVNFIALATPFLGLSNENPLYIKFALDFGVVGKTGQDLGLTWKPSSPFNSSIVSKPLLRILPTGPAAEILRRFKRRTVYANAVNDGIVPLRTSALLYLDWRGLAKANQAQRGEKVSDSNSPSQVNITKSAADTAEGGEDVTGEIEEVGKVRQASDVAAATPIQRVMSANIVADALKPLQLTLSLFRPQAMRRRPSKIYDRSQTRHDRGIVDDGEDDKLVPLPKTSVLESATSLINPPLPPESFILDVESRPTTIFHDRVYRPEDLPHREIQKNLSSKLSNKSDSTLAAPDASINKAEKARVEEKIARSWHDNMTWRKVLVQLEPEAHNNIIVRRTFANAYGWPVVQHLIEHHFIDPYDADEGGVSSDASAQVGVPETTETISADAGQNDVGDLDRAKALLKHLERGDTLDSLSSARTDSTRWEDSAFVVSEEEYDDEDEVPRIDDVASSSAQPSDEVTTEEYSYPQTLSELVNYIAEWSPMRLYSGMVSGAESTKSEDTVTRSSTPTKSDDEVTIGDTISSKEVKYE</sequence>
<organism evidence="1 2">
    <name type="scientific">Lipomyces orientalis</name>
    <dbReference type="NCBI Taxonomy" id="1233043"/>
    <lineage>
        <taxon>Eukaryota</taxon>
        <taxon>Fungi</taxon>
        <taxon>Dikarya</taxon>
        <taxon>Ascomycota</taxon>
        <taxon>Saccharomycotina</taxon>
        <taxon>Lipomycetes</taxon>
        <taxon>Lipomycetales</taxon>
        <taxon>Lipomycetaceae</taxon>
        <taxon>Lipomyces</taxon>
    </lineage>
</organism>
<accession>A0ACC3TPI9</accession>
<keyword evidence="2" id="KW-1185">Reference proteome</keyword>
<gene>
    <name evidence="1" type="ORF">V1517DRAFT_345679</name>
</gene>
<dbReference type="EMBL" id="MU970066">
    <property type="protein sequence ID" value="KAK9323074.1"/>
    <property type="molecule type" value="Genomic_DNA"/>
</dbReference>
<proteinExistence type="predicted"/>
<name>A0ACC3TPI9_9ASCO</name>
<comment type="caution">
    <text evidence="1">The sequence shown here is derived from an EMBL/GenBank/DDBJ whole genome shotgun (WGS) entry which is preliminary data.</text>
</comment>
<dbReference type="Proteomes" id="UP001489719">
    <property type="component" value="Unassembled WGS sequence"/>
</dbReference>
<reference evidence="2" key="1">
    <citation type="journal article" date="2024" name="Front. Bioeng. Biotechnol.">
        <title>Genome-scale model development and genomic sequencing of the oleaginous clade Lipomyces.</title>
        <authorList>
            <person name="Czajka J.J."/>
            <person name="Han Y."/>
            <person name="Kim J."/>
            <person name="Mondo S.J."/>
            <person name="Hofstad B.A."/>
            <person name="Robles A."/>
            <person name="Haridas S."/>
            <person name="Riley R."/>
            <person name="LaButti K."/>
            <person name="Pangilinan J."/>
            <person name="Andreopoulos W."/>
            <person name="Lipzen A."/>
            <person name="Yan J."/>
            <person name="Wang M."/>
            <person name="Ng V."/>
            <person name="Grigoriev I.V."/>
            <person name="Spatafora J.W."/>
            <person name="Magnuson J.K."/>
            <person name="Baker S.E."/>
            <person name="Pomraning K.R."/>
        </authorList>
    </citation>
    <scope>NUCLEOTIDE SEQUENCE [LARGE SCALE GENOMIC DNA]</scope>
    <source>
        <strain evidence="2">CBS 10300</strain>
    </source>
</reference>
<protein>
    <submittedName>
        <fullName evidence="1">Serine esterase-domain-containing protein</fullName>
    </submittedName>
</protein>
<evidence type="ECO:0000313" key="1">
    <source>
        <dbReference type="EMBL" id="KAK9323074.1"/>
    </source>
</evidence>